<dbReference type="PANTHER" id="PTHR48453">
    <property type="entry name" value="CCHC-TYPE DOMAIN-CONTAINING PROTEIN"/>
    <property type="match status" value="1"/>
</dbReference>
<evidence type="ECO:0000256" key="5">
    <source>
        <dbReference type="PROSITE-ProRule" id="PRU00552"/>
    </source>
</evidence>
<keyword evidence="2" id="KW-0378">Hydrolase</keyword>
<evidence type="ECO:0000313" key="9">
    <source>
        <dbReference type="Proteomes" id="UP000593564"/>
    </source>
</evidence>
<keyword evidence="9" id="KW-1185">Reference proteome</keyword>
<accession>A0A7J7FQ95</accession>
<dbReference type="Pfam" id="PF00270">
    <property type="entry name" value="DEAD"/>
    <property type="match status" value="1"/>
</dbReference>
<dbReference type="Proteomes" id="UP000593564">
    <property type="component" value="Unassembled WGS sequence"/>
</dbReference>
<reference evidence="9" key="1">
    <citation type="journal article" date="2020" name="Nat. Commun.">
        <title>Genome assembly of wild tea tree DASZ reveals pedigree and selection history of tea varieties.</title>
        <authorList>
            <person name="Zhang W."/>
            <person name="Zhang Y."/>
            <person name="Qiu H."/>
            <person name="Guo Y."/>
            <person name="Wan H."/>
            <person name="Zhang X."/>
            <person name="Scossa F."/>
            <person name="Alseekh S."/>
            <person name="Zhang Q."/>
            <person name="Wang P."/>
            <person name="Xu L."/>
            <person name="Schmidt M.H."/>
            <person name="Jia X."/>
            <person name="Li D."/>
            <person name="Zhu A."/>
            <person name="Guo F."/>
            <person name="Chen W."/>
            <person name="Ni D."/>
            <person name="Usadel B."/>
            <person name="Fernie A.R."/>
            <person name="Wen W."/>
        </authorList>
    </citation>
    <scope>NUCLEOTIDE SEQUENCE [LARGE SCALE GENOMIC DNA]</scope>
    <source>
        <strain evidence="9">cv. G240</strain>
    </source>
</reference>
<name>A0A7J7FQ95_CAMSI</name>
<keyword evidence="1" id="KW-0547">Nucleotide-binding</keyword>
<evidence type="ECO:0000256" key="6">
    <source>
        <dbReference type="SAM" id="MobiDB-lite"/>
    </source>
</evidence>
<dbReference type="GO" id="GO:0003676">
    <property type="term" value="F:nucleic acid binding"/>
    <property type="evidence" value="ECO:0007669"/>
    <property type="project" value="InterPro"/>
</dbReference>
<evidence type="ECO:0000256" key="4">
    <source>
        <dbReference type="ARBA" id="ARBA00022840"/>
    </source>
</evidence>
<feature type="short sequence motif" description="Q motif" evidence="5">
    <location>
        <begin position="156"/>
        <end position="184"/>
    </location>
</feature>
<dbReference type="GO" id="GO:0016787">
    <property type="term" value="F:hydrolase activity"/>
    <property type="evidence" value="ECO:0007669"/>
    <property type="project" value="UniProtKB-KW"/>
</dbReference>
<evidence type="ECO:0000256" key="1">
    <source>
        <dbReference type="ARBA" id="ARBA00022741"/>
    </source>
</evidence>
<dbReference type="EMBL" id="JACBKZ010000015">
    <property type="protein sequence ID" value="KAF5930137.1"/>
    <property type="molecule type" value="Genomic_DNA"/>
</dbReference>
<evidence type="ECO:0000256" key="2">
    <source>
        <dbReference type="ARBA" id="ARBA00022801"/>
    </source>
</evidence>
<reference evidence="8 9" key="2">
    <citation type="submission" date="2020-07" db="EMBL/GenBank/DDBJ databases">
        <title>Genome assembly of wild tea tree DASZ reveals pedigree and selection history of tea varieties.</title>
        <authorList>
            <person name="Zhang W."/>
        </authorList>
    </citation>
    <scope>NUCLEOTIDE SEQUENCE [LARGE SCALE GENOMIC DNA]</scope>
    <source>
        <strain evidence="9">cv. G240</strain>
        <tissue evidence="8">Leaf</tissue>
    </source>
</reference>
<evidence type="ECO:0000313" key="8">
    <source>
        <dbReference type="EMBL" id="KAF5930137.1"/>
    </source>
</evidence>
<dbReference type="GO" id="GO:0005524">
    <property type="term" value="F:ATP binding"/>
    <property type="evidence" value="ECO:0007669"/>
    <property type="project" value="UniProtKB-KW"/>
</dbReference>
<dbReference type="InterPro" id="IPR027417">
    <property type="entry name" value="P-loop_NTPase"/>
</dbReference>
<organism evidence="8 9">
    <name type="scientific">Camellia sinensis</name>
    <name type="common">Tea plant</name>
    <name type="synonym">Thea sinensis</name>
    <dbReference type="NCBI Taxonomy" id="4442"/>
    <lineage>
        <taxon>Eukaryota</taxon>
        <taxon>Viridiplantae</taxon>
        <taxon>Streptophyta</taxon>
        <taxon>Embryophyta</taxon>
        <taxon>Tracheophyta</taxon>
        <taxon>Spermatophyta</taxon>
        <taxon>Magnoliopsida</taxon>
        <taxon>eudicotyledons</taxon>
        <taxon>Gunneridae</taxon>
        <taxon>Pentapetalae</taxon>
        <taxon>asterids</taxon>
        <taxon>Ericales</taxon>
        <taxon>Theaceae</taxon>
        <taxon>Camellia</taxon>
    </lineage>
</organism>
<keyword evidence="4" id="KW-0067">ATP-binding</keyword>
<sequence length="235" mass="25923">MEDGGRGGGGGGDKGIRSKSSTVTANGNEEEEPVNDINKRSWDQREALLGEPRCVVCGHYGEYICDETDDIFSLECKQTLLCRIANSRLPVGLLHPTRLLPTTTTSDECFYVRDSDEKSKSESESESQFLTNHPSELLRRKLKINVKGDFVSTPILSFASCNLPHKLLQNIEVAGYEMPTPVQMQAILAALVGKNLLVSADTGSGKTASFFVLVISYCANFDREKLSNQKKNHYQ</sequence>
<feature type="domain" description="DEAD-box RNA helicase Q" evidence="7">
    <location>
        <begin position="156"/>
        <end position="184"/>
    </location>
</feature>
<dbReference type="AlphaFoldDB" id="A0A7J7FQ95"/>
<evidence type="ECO:0000259" key="7">
    <source>
        <dbReference type="PROSITE" id="PS51195"/>
    </source>
</evidence>
<feature type="region of interest" description="Disordered" evidence="6">
    <location>
        <begin position="1"/>
        <end position="39"/>
    </location>
</feature>
<dbReference type="Gene3D" id="3.40.50.300">
    <property type="entry name" value="P-loop containing nucleotide triphosphate hydrolases"/>
    <property type="match status" value="1"/>
</dbReference>
<proteinExistence type="predicted"/>
<dbReference type="GO" id="GO:0003724">
    <property type="term" value="F:RNA helicase activity"/>
    <property type="evidence" value="ECO:0007669"/>
    <property type="project" value="InterPro"/>
</dbReference>
<dbReference type="InterPro" id="IPR014014">
    <property type="entry name" value="RNA_helicase_DEAD_Q_motif"/>
</dbReference>
<comment type="caution">
    <text evidence="8">The sequence shown here is derived from an EMBL/GenBank/DDBJ whole genome shotgun (WGS) entry which is preliminary data.</text>
</comment>
<gene>
    <name evidence="8" type="ORF">HYC85_031010</name>
</gene>
<dbReference type="PANTHER" id="PTHR48453:SF1">
    <property type="entry name" value="CCHC-TYPE DOMAIN-CONTAINING PROTEIN"/>
    <property type="match status" value="1"/>
</dbReference>
<evidence type="ECO:0000256" key="3">
    <source>
        <dbReference type="ARBA" id="ARBA00022806"/>
    </source>
</evidence>
<dbReference type="Gene3D" id="3.30.60.220">
    <property type="match status" value="1"/>
</dbReference>
<keyword evidence="3" id="KW-0347">Helicase</keyword>
<dbReference type="SUPFAM" id="SSF52540">
    <property type="entry name" value="P-loop containing nucleoside triphosphate hydrolases"/>
    <property type="match status" value="1"/>
</dbReference>
<feature type="compositionally biased region" description="Gly residues" evidence="6">
    <location>
        <begin position="1"/>
        <end position="13"/>
    </location>
</feature>
<protein>
    <recommendedName>
        <fullName evidence="7">DEAD-box RNA helicase Q domain-containing protein</fullName>
    </recommendedName>
</protein>
<dbReference type="InterPro" id="IPR011545">
    <property type="entry name" value="DEAD/DEAH_box_helicase_dom"/>
</dbReference>
<dbReference type="PROSITE" id="PS51195">
    <property type="entry name" value="Q_MOTIF"/>
    <property type="match status" value="1"/>
</dbReference>